<feature type="non-terminal residue" evidence="1">
    <location>
        <position position="1"/>
    </location>
</feature>
<evidence type="ECO:0000313" key="2">
    <source>
        <dbReference type="Proteomes" id="UP000554482"/>
    </source>
</evidence>
<reference evidence="1 2" key="1">
    <citation type="submission" date="2020-06" db="EMBL/GenBank/DDBJ databases">
        <title>Transcriptomic and genomic resources for Thalictrum thalictroides and T. hernandezii: Facilitating candidate gene discovery in an emerging model plant lineage.</title>
        <authorList>
            <person name="Arias T."/>
            <person name="Riano-Pachon D.M."/>
            <person name="Di Stilio V.S."/>
        </authorList>
    </citation>
    <scope>NUCLEOTIDE SEQUENCE [LARGE SCALE GENOMIC DNA]</scope>
    <source>
        <strain evidence="2">cv. WT478/WT964</strain>
        <tissue evidence="1">Leaves</tissue>
    </source>
</reference>
<organism evidence="1 2">
    <name type="scientific">Thalictrum thalictroides</name>
    <name type="common">Rue-anemone</name>
    <name type="synonym">Anemone thalictroides</name>
    <dbReference type="NCBI Taxonomy" id="46969"/>
    <lineage>
        <taxon>Eukaryota</taxon>
        <taxon>Viridiplantae</taxon>
        <taxon>Streptophyta</taxon>
        <taxon>Embryophyta</taxon>
        <taxon>Tracheophyta</taxon>
        <taxon>Spermatophyta</taxon>
        <taxon>Magnoliopsida</taxon>
        <taxon>Ranunculales</taxon>
        <taxon>Ranunculaceae</taxon>
        <taxon>Thalictroideae</taxon>
        <taxon>Thalictrum</taxon>
    </lineage>
</organism>
<accession>A0A7J6W9G4</accession>
<dbReference type="Proteomes" id="UP000554482">
    <property type="component" value="Unassembled WGS sequence"/>
</dbReference>
<proteinExistence type="predicted"/>
<dbReference type="Gene3D" id="3.40.640.10">
    <property type="entry name" value="Type I PLP-dependent aspartate aminotransferase-like (Major domain)"/>
    <property type="match status" value="1"/>
</dbReference>
<protein>
    <submittedName>
        <fullName evidence="1">Uncharacterized protein</fullName>
    </submittedName>
</protein>
<comment type="caution">
    <text evidence="1">The sequence shown here is derived from an EMBL/GenBank/DDBJ whole genome shotgun (WGS) entry which is preliminary data.</text>
</comment>
<dbReference type="EMBL" id="JABWDY010019198">
    <property type="protein sequence ID" value="KAF5194074.1"/>
    <property type="molecule type" value="Genomic_DNA"/>
</dbReference>
<keyword evidence="2" id="KW-1185">Reference proteome</keyword>
<dbReference type="AlphaFoldDB" id="A0A7J6W9G4"/>
<sequence length="65" mass="6918">DEVDSVTVDSSVTCKVIQAAGGMHSMDPTFAIKLVKECQHKKPVIFEEVIGLLHLGVVACNGAHN</sequence>
<evidence type="ECO:0000313" key="1">
    <source>
        <dbReference type="EMBL" id="KAF5194074.1"/>
    </source>
</evidence>
<name>A0A7J6W9G4_THATH</name>
<gene>
    <name evidence="1" type="ORF">FRX31_016338</name>
</gene>
<dbReference type="InterPro" id="IPR015421">
    <property type="entry name" value="PyrdxlP-dep_Trfase_major"/>
</dbReference>